<dbReference type="KEGG" id="cgle:NCTC11432_00406"/>
<gene>
    <name evidence="1" type="ORF">NCTC11432_00406</name>
</gene>
<protein>
    <submittedName>
        <fullName evidence="1">Uncharacterized protein</fullName>
    </submittedName>
</protein>
<organism evidence="1 2">
    <name type="scientific">Chryseobacterium gleum</name>
    <name type="common">Flavobacterium gleum</name>
    <dbReference type="NCBI Taxonomy" id="250"/>
    <lineage>
        <taxon>Bacteria</taxon>
        <taxon>Pseudomonadati</taxon>
        <taxon>Bacteroidota</taxon>
        <taxon>Flavobacteriia</taxon>
        <taxon>Flavobacteriales</taxon>
        <taxon>Weeksellaceae</taxon>
        <taxon>Chryseobacterium group</taxon>
        <taxon>Chryseobacterium</taxon>
    </lineage>
</organism>
<evidence type="ECO:0000313" key="2">
    <source>
        <dbReference type="Proteomes" id="UP000279227"/>
    </source>
</evidence>
<dbReference type="Proteomes" id="UP000279227">
    <property type="component" value="Chromosome"/>
</dbReference>
<reference evidence="1 2" key="1">
    <citation type="submission" date="2018-12" db="EMBL/GenBank/DDBJ databases">
        <authorList>
            <consortium name="Pathogen Informatics"/>
        </authorList>
    </citation>
    <scope>NUCLEOTIDE SEQUENCE [LARGE SCALE GENOMIC DNA]</scope>
    <source>
        <strain evidence="1 2">NCTC11432</strain>
    </source>
</reference>
<dbReference type="GeneID" id="93022419"/>
<dbReference type="InterPro" id="IPR018840">
    <property type="entry name" value="DUF2441"/>
</dbReference>
<dbReference type="Pfam" id="PF10386">
    <property type="entry name" value="DUF2441"/>
    <property type="match status" value="1"/>
</dbReference>
<sequence length="186" mass="21545">MPEFYTVSRDDISNIKQFKLSKKEDINIDLIEVVDIFSQSDALAVIDNLYPHGISRHGMQYLYGSIDHVYDQYHHSYVSNYHAIEIIFELIRLLKFPSNPSRFTSTYAWETFEDAIRFKLENCNGCGDIYKVSCENYFKADMNLLLLGSIPGAMIFAEKYWKGESTKNPLWECLLYGPVNILGKVN</sequence>
<evidence type="ECO:0000313" key="1">
    <source>
        <dbReference type="EMBL" id="VEE04832.1"/>
    </source>
</evidence>
<dbReference type="RefSeq" id="WP_002979863.1">
    <property type="nucleotide sequence ID" value="NZ_CP068486.1"/>
</dbReference>
<dbReference type="OrthoDB" id="1496211at2"/>
<dbReference type="AlphaFoldDB" id="A0A448AX45"/>
<dbReference type="EMBL" id="LR134289">
    <property type="protein sequence ID" value="VEE04832.1"/>
    <property type="molecule type" value="Genomic_DNA"/>
</dbReference>
<accession>A0A448AX45</accession>
<dbReference type="SUPFAM" id="SSF56399">
    <property type="entry name" value="ADP-ribosylation"/>
    <property type="match status" value="1"/>
</dbReference>
<name>A0A448AX45_CHRGE</name>
<proteinExistence type="predicted"/>